<keyword evidence="1" id="KW-0645">Protease</keyword>
<reference evidence="7" key="1">
    <citation type="submission" date="2018-06" db="EMBL/GenBank/DDBJ databases">
        <authorList>
            <person name="Zhirakovskaya E."/>
        </authorList>
    </citation>
    <scope>NUCLEOTIDE SEQUENCE</scope>
</reference>
<gene>
    <name evidence="7" type="ORF">MNBD_ALPHA04-1670</name>
</gene>
<dbReference type="GO" id="GO:0008235">
    <property type="term" value="F:metalloexopeptidase activity"/>
    <property type="evidence" value="ECO:0007669"/>
    <property type="project" value="TreeGrafter"/>
</dbReference>
<sequence length="134" mass="14795">MKLTISSAILEELQRQARHGVPLEICGLLFGHGRKITSFQQTRNVAKQASRHFEIDPAALIAAERGAREGGPKIIGYYHSHPSGEVKPSETDAKNAASDNRFWLLLNGREASAWQASKNPELFGPFTPITLDCR</sequence>
<protein>
    <recommendedName>
        <fullName evidence="6">JAB1/MPN/MOV34 metalloenzyme domain-containing protein</fullName>
    </recommendedName>
</protein>
<keyword evidence="2" id="KW-0479">Metal-binding</keyword>
<dbReference type="InterPro" id="IPR000555">
    <property type="entry name" value="JAMM/MPN+_dom"/>
</dbReference>
<evidence type="ECO:0000256" key="3">
    <source>
        <dbReference type="ARBA" id="ARBA00022801"/>
    </source>
</evidence>
<dbReference type="AlphaFoldDB" id="A0A3B0RQF7"/>
<dbReference type="PANTHER" id="PTHR34858">
    <property type="entry name" value="CYSO-CYSTEINE PEPTIDASE"/>
    <property type="match status" value="1"/>
</dbReference>
<evidence type="ECO:0000256" key="5">
    <source>
        <dbReference type="ARBA" id="ARBA00023049"/>
    </source>
</evidence>
<keyword evidence="3" id="KW-0378">Hydrolase</keyword>
<evidence type="ECO:0000256" key="1">
    <source>
        <dbReference type="ARBA" id="ARBA00022670"/>
    </source>
</evidence>
<evidence type="ECO:0000313" key="7">
    <source>
        <dbReference type="EMBL" id="VAV93591.1"/>
    </source>
</evidence>
<dbReference type="CDD" id="cd08070">
    <property type="entry name" value="MPN_like"/>
    <property type="match status" value="1"/>
</dbReference>
<accession>A0A3B0RQF7</accession>
<dbReference type="Gene3D" id="3.40.140.10">
    <property type="entry name" value="Cytidine Deaminase, domain 2"/>
    <property type="match status" value="1"/>
</dbReference>
<proteinExistence type="predicted"/>
<evidence type="ECO:0000259" key="6">
    <source>
        <dbReference type="SMART" id="SM00232"/>
    </source>
</evidence>
<feature type="domain" description="JAB1/MPN/MOV34 metalloenzyme" evidence="6">
    <location>
        <begin position="2"/>
        <end position="131"/>
    </location>
</feature>
<evidence type="ECO:0000256" key="2">
    <source>
        <dbReference type="ARBA" id="ARBA00022723"/>
    </source>
</evidence>
<keyword evidence="4" id="KW-0862">Zinc</keyword>
<dbReference type="GO" id="GO:0008270">
    <property type="term" value="F:zinc ion binding"/>
    <property type="evidence" value="ECO:0007669"/>
    <property type="project" value="TreeGrafter"/>
</dbReference>
<name>A0A3B0RQF7_9ZZZZ</name>
<dbReference type="SMART" id="SM00232">
    <property type="entry name" value="JAB_MPN"/>
    <property type="match status" value="1"/>
</dbReference>
<dbReference type="Pfam" id="PF14464">
    <property type="entry name" value="Prok-JAB"/>
    <property type="match status" value="1"/>
</dbReference>
<dbReference type="InterPro" id="IPR028090">
    <property type="entry name" value="JAB_dom_prok"/>
</dbReference>
<dbReference type="InterPro" id="IPR051929">
    <property type="entry name" value="VirAsm_ModProt"/>
</dbReference>
<evidence type="ECO:0000256" key="4">
    <source>
        <dbReference type="ARBA" id="ARBA00022833"/>
    </source>
</evidence>
<dbReference type="GO" id="GO:0006508">
    <property type="term" value="P:proteolysis"/>
    <property type="evidence" value="ECO:0007669"/>
    <property type="project" value="UniProtKB-KW"/>
</dbReference>
<dbReference type="EMBL" id="UOEF01000167">
    <property type="protein sequence ID" value="VAV93591.1"/>
    <property type="molecule type" value="Genomic_DNA"/>
</dbReference>
<dbReference type="SUPFAM" id="SSF102712">
    <property type="entry name" value="JAB1/MPN domain"/>
    <property type="match status" value="1"/>
</dbReference>
<keyword evidence="5" id="KW-0482">Metalloprotease</keyword>
<dbReference type="PANTHER" id="PTHR34858:SF1">
    <property type="entry name" value="CYSO-CYSTEINE PEPTIDASE"/>
    <property type="match status" value="1"/>
</dbReference>
<organism evidence="7">
    <name type="scientific">hydrothermal vent metagenome</name>
    <dbReference type="NCBI Taxonomy" id="652676"/>
    <lineage>
        <taxon>unclassified sequences</taxon>
        <taxon>metagenomes</taxon>
        <taxon>ecological metagenomes</taxon>
    </lineage>
</organism>